<accession>A0A9D9EXG2</accession>
<dbReference type="Gene3D" id="2.60.40.10">
    <property type="entry name" value="Immunoglobulins"/>
    <property type="match status" value="2"/>
</dbReference>
<evidence type="ECO:0008006" key="6">
    <source>
        <dbReference type="Google" id="ProtNLM"/>
    </source>
</evidence>
<keyword evidence="1" id="KW-0732">Signal</keyword>
<dbReference type="AlphaFoldDB" id="A0A9D9EXG2"/>
<gene>
    <name evidence="4" type="ORF">IAC06_02540</name>
</gene>
<evidence type="ECO:0000313" key="4">
    <source>
        <dbReference type="EMBL" id="MBO8451749.1"/>
    </source>
</evidence>
<evidence type="ECO:0000256" key="1">
    <source>
        <dbReference type="SAM" id="SignalP"/>
    </source>
</evidence>
<organism evidence="4 5">
    <name type="scientific">Candidatus Cryptobacteroides intestinavium</name>
    <dbReference type="NCBI Taxonomy" id="2840766"/>
    <lineage>
        <taxon>Bacteria</taxon>
        <taxon>Pseudomonadati</taxon>
        <taxon>Bacteroidota</taxon>
        <taxon>Bacteroidia</taxon>
        <taxon>Bacteroidales</taxon>
        <taxon>Candidatus Cryptobacteroides</taxon>
    </lineage>
</organism>
<dbReference type="Pfam" id="PF18329">
    <property type="entry name" value="SGBP_B_XBD"/>
    <property type="match status" value="1"/>
</dbReference>
<dbReference type="EMBL" id="JADIMI010000021">
    <property type="protein sequence ID" value="MBO8451749.1"/>
    <property type="molecule type" value="Genomic_DNA"/>
</dbReference>
<name>A0A9D9EXG2_9BACT</name>
<dbReference type="Pfam" id="PF01833">
    <property type="entry name" value="TIG"/>
    <property type="match status" value="1"/>
</dbReference>
<feature type="domain" description="Surface glycan-binding protein B xyloglucan binding" evidence="3">
    <location>
        <begin position="215"/>
        <end position="449"/>
    </location>
</feature>
<dbReference type="InterPro" id="IPR040475">
    <property type="entry name" value="SGBP_B_XBD"/>
</dbReference>
<dbReference type="GO" id="GO:0030247">
    <property type="term" value="F:polysaccharide binding"/>
    <property type="evidence" value="ECO:0007669"/>
    <property type="project" value="InterPro"/>
</dbReference>
<dbReference type="InterPro" id="IPR013783">
    <property type="entry name" value="Ig-like_fold"/>
</dbReference>
<dbReference type="InterPro" id="IPR002909">
    <property type="entry name" value="IPT_dom"/>
</dbReference>
<reference evidence="4" key="2">
    <citation type="journal article" date="2021" name="PeerJ">
        <title>Extensive microbial diversity within the chicken gut microbiome revealed by metagenomics and culture.</title>
        <authorList>
            <person name="Gilroy R."/>
            <person name="Ravi A."/>
            <person name="Getino M."/>
            <person name="Pursley I."/>
            <person name="Horton D.L."/>
            <person name="Alikhan N.F."/>
            <person name="Baker D."/>
            <person name="Gharbi K."/>
            <person name="Hall N."/>
            <person name="Watson M."/>
            <person name="Adriaenssens E.M."/>
            <person name="Foster-Nyarko E."/>
            <person name="Jarju S."/>
            <person name="Secka A."/>
            <person name="Antonio M."/>
            <person name="Oren A."/>
            <person name="Chaudhuri R.R."/>
            <person name="La Ragione R."/>
            <person name="Hildebrand F."/>
            <person name="Pallen M.J."/>
        </authorList>
    </citation>
    <scope>NUCLEOTIDE SEQUENCE</scope>
    <source>
        <strain evidence="4">B1-20833</strain>
    </source>
</reference>
<sequence>MKNIHFLKYIAVLAISMAGYALTSCEDEPDAFRLADGVPVIRYIRPVDVASSDSLMTGAYMDNQICLVGENLRSIYELWFNDQRAILNTSYITDNTLIVTVPGTIPGEVSNKIYMITASGETVTYDFEVIIPGPTINSMSCEYIPAGETATIYGDYFIDDPNVPLEITFADDVPVTEITEITKTAVSFVVPEGATEGKVSVSTVYGEAESNFHYLDSRGMMFEFDGLTGLGNHGWHARPISDENGITGNYVQLGDGTTAMSEDGGWNDSQFAFEYWCGSWDTPQNMTSGEGMALNNLVDFSDFSNMLLKFELRVPSASPWSAGALQIAFAGYDRVTYSGNPIDGYTGTVAAPNAYIFNGESGDHGSFGRAIYRPWYVNGAVVPFDTDDEWITVTIPISDFIYDRLGAVTTLVPASAADFASLTFFVVGGGVNGTECTPVLQIDNIRAVPNR</sequence>
<dbReference type="Proteomes" id="UP000823661">
    <property type="component" value="Unassembled WGS sequence"/>
</dbReference>
<proteinExistence type="predicted"/>
<comment type="caution">
    <text evidence="4">The sequence shown here is derived from an EMBL/GenBank/DDBJ whole genome shotgun (WGS) entry which is preliminary data.</text>
</comment>
<feature type="chain" id="PRO_5038455789" description="Surface glycan-binding protein B xyloglucan binding domain-containing protein" evidence="1">
    <location>
        <begin position="24"/>
        <end position="451"/>
    </location>
</feature>
<dbReference type="SUPFAM" id="SSF81296">
    <property type="entry name" value="E set domains"/>
    <property type="match status" value="1"/>
</dbReference>
<evidence type="ECO:0000313" key="5">
    <source>
        <dbReference type="Proteomes" id="UP000823661"/>
    </source>
</evidence>
<dbReference type="PROSITE" id="PS51257">
    <property type="entry name" value="PROKAR_LIPOPROTEIN"/>
    <property type="match status" value="1"/>
</dbReference>
<protein>
    <recommendedName>
        <fullName evidence="6">Surface glycan-binding protein B xyloglucan binding domain-containing protein</fullName>
    </recommendedName>
</protein>
<feature type="signal peptide" evidence="1">
    <location>
        <begin position="1"/>
        <end position="23"/>
    </location>
</feature>
<evidence type="ECO:0000259" key="3">
    <source>
        <dbReference type="Pfam" id="PF18329"/>
    </source>
</evidence>
<dbReference type="InterPro" id="IPR014756">
    <property type="entry name" value="Ig_E-set"/>
</dbReference>
<reference evidence="4" key="1">
    <citation type="submission" date="2020-10" db="EMBL/GenBank/DDBJ databases">
        <authorList>
            <person name="Gilroy R."/>
        </authorList>
    </citation>
    <scope>NUCLEOTIDE SEQUENCE</scope>
    <source>
        <strain evidence="4">B1-20833</strain>
    </source>
</reference>
<evidence type="ECO:0000259" key="2">
    <source>
        <dbReference type="Pfam" id="PF01833"/>
    </source>
</evidence>
<feature type="domain" description="IPT/TIG" evidence="2">
    <location>
        <begin position="134"/>
        <end position="207"/>
    </location>
</feature>